<gene>
    <name evidence="2" type="ORF">CERZMDRAFT_99262</name>
</gene>
<keyword evidence="3" id="KW-1185">Reference proteome</keyword>
<reference evidence="2" key="1">
    <citation type="journal article" date="2020" name="Stud. Mycol.">
        <title>101 Dothideomycetes genomes: a test case for predicting lifestyles and emergence of pathogens.</title>
        <authorList>
            <person name="Haridas S."/>
            <person name="Albert R."/>
            <person name="Binder M."/>
            <person name="Bloem J."/>
            <person name="Labutti K."/>
            <person name="Salamov A."/>
            <person name="Andreopoulos B."/>
            <person name="Baker S."/>
            <person name="Barry K."/>
            <person name="Bills G."/>
            <person name="Bluhm B."/>
            <person name="Cannon C."/>
            <person name="Castanera R."/>
            <person name="Culley D."/>
            <person name="Daum C."/>
            <person name="Ezra D."/>
            <person name="Gonzalez J."/>
            <person name="Henrissat B."/>
            <person name="Kuo A."/>
            <person name="Liang C."/>
            <person name="Lipzen A."/>
            <person name="Lutzoni F."/>
            <person name="Magnuson J."/>
            <person name="Mondo S."/>
            <person name="Nolan M."/>
            <person name="Ohm R."/>
            <person name="Pangilinan J."/>
            <person name="Park H.-J."/>
            <person name="Ramirez L."/>
            <person name="Alfaro M."/>
            <person name="Sun H."/>
            <person name="Tritt A."/>
            <person name="Yoshinaga Y."/>
            <person name="Zwiers L.-H."/>
            <person name="Turgeon B."/>
            <person name="Goodwin S."/>
            <person name="Spatafora J."/>
            <person name="Crous P."/>
            <person name="Grigoriev I."/>
        </authorList>
    </citation>
    <scope>NUCLEOTIDE SEQUENCE</scope>
    <source>
        <strain evidence="2">SCOH1-5</strain>
    </source>
</reference>
<evidence type="ECO:0000313" key="3">
    <source>
        <dbReference type="Proteomes" id="UP000799539"/>
    </source>
</evidence>
<evidence type="ECO:0008006" key="4">
    <source>
        <dbReference type="Google" id="ProtNLM"/>
    </source>
</evidence>
<sequence length="270" mass="31554">MPNAYFSRDISAHNCALHDSKREMELKTINKTAQASDHREPPKVRPEAETAQFPLFELPDELVFRILHFAVVVSSKDNPLRVHKGRRETVSPATEPAITKTCHLFRKEGLKLFYKHNVFWTESTETAITDLYYWLLSIGPAKRAAVGQVWVEWLPVSRAEHWYYFDWVRESWFLSDVQDMMYPGGPYIDQDSIMVRFRGDKLVMGSGRLAVCYQLMMREAEGSVDDGWVSCWQYLNDWYSQGSKRRSDDDKDFWVRDGEDGQEQDRKTGH</sequence>
<evidence type="ECO:0000256" key="1">
    <source>
        <dbReference type="SAM" id="MobiDB-lite"/>
    </source>
</evidence>
<dbReference type="Proteomes" id="UP000799539">
    <property type="component" value="Unassembled WGS sequence"/>
</dbReference>
<organism evidence="2 3">
    <name type="scientific">Cercospora zeae-maydis SCOH1-5</name>
    <dbReference type="NCBI Taxonomy" id="717836"/>
    <lineage>
        <taxon>Eukaryota</taxon>
        <taxon>Fungi</taxon>
        <taxon>Dikarya</taxon>
        <taxon>Ascomycota</taxon>
        <taxon>Pezizomycotina</taxon>
        <taxon>Dothideomycetes</taxon>
        <taxon>Dothideomycetidae</taxon>
        <taxon>Mycosphaerellales</taxon>
        <taxon>Mycosphaerellaceae</taxon>
        <taxon>Cercospora</taxon>
    </lineage>
</organism>
<protein>
    <recommendedName>
        <fullName evidence="4">F-box domain-containing protein</fullName>
    </recommendedName>
</protein>
<feature type="compositionally biased region" description="Basic and acidic residues" evidence="1">
    <location>
        <begin position="245"/>
        <end position="270"/>
    </location>
</feature>
<dbReference type="AlphaFoldDB" id="A0A6A6FB28"/>
<dbReference type="InterPro" id="IPR038883">
    <property type="entry name" value="AN11006-like"/>
</dbReference>
<proteinExistence type="predicted"/>
<dbReference type="PANTHER" id="PTHR42085">
    <property type="entry name" value="F-BOX DOMAIN-CONTAINING PROTEIN"/>
    <property type="match status" value="1"/>
</dbReference>
<accession>A0A6A6FB28</accession>
<name>A0A6A6FB28_9PEZI</name>
<dbReference type="EMBL" id="ML992680">
    <property type="protein sequence ID" value="KAF2210649.1"/>
    <property type="molecule type" value="Genomic_DNA"/>
</dbReference>
<feature type="region of interest" description="Disordered" evidence="1">
    <location>
        <begin position="241"/>
        <end position="270"/>
    </location>
</feature>
<dbReference type="OrthoDB" id="62952at2759"/>
<dbReference type="PANTHER" id="PTHR42085:SF1">
    <property type="entry name" value="F-BOX DOMAIN-CONTAINING PROTEIN"/>
    <property type="match status" value="1"/>
</dbReference>
<evidence type="ECO:0000313" key="2">
    <source>
        <dbReference type="EMBL" id="KAF2210649.1"/>
    </source>
</evidence>